<keyword evidence="4" id="KW-0804">Transcription</keyword>
<evidence type="ECO:0000256" key="3">
    <source>
        <dbReference type="ARBA" id="ARBA00023082"/>
    </source>
</evidence>
<dbReference type="InterPro" id="IPR039425">
    <property type="entry name" value="RNA_pol_sigma-70-like"/>
</dbReference>
<keyword evidence="9" id="KW-1185">Reference proteome</keyword>
<dbReference type="CDD" id="cd06171">
    <property type="entry name" value="Sigma70_r4"/>
    <property type="match status" value="1"/>
</dbReference>
<feature type="domain" description="RNA polymerase sigma-70 region 2" evidence="6">
    <location>
        <begin position="17"/>
        <end position="79"/>
    </location>
</feature>
<dbReference type="InterPro" id="IPR013325">
    <property type="entry name" value="RNA_pol_sigma_r2"/>
</dbReference>
<comment type="similarity">
    <text evidence="1">Belongs to the sigma-70 factor family. ECF subfamily.</text>
</comment>
<dbReference type="Gene3D" id="1.10.10.10">
    <property type="entry name" value="Winged helix-like DNA-binding domain superfamily/Winged helix DNA-binding domain"/>
    <property type="match status" value="1"/>
</dbReference>
<dbReference type="SUPFAM" id="SSF88946">
    <property type="entry name" value="Sigma2 domain of RNA polymerase sigma factors"/>
    <property type="match status" value="1"/>
</dbReference>
<protein>
    <submittedName>
        <fullName evidence="8">RNA polymerase sigma factor</fullName>
    </submittedName>
</protein>
<evidence type="ECO:0000256" key="2">
    <source>
        <dbReference type="ARBA" id="ARBA00023015"/>
    </source>
</evidence>
<accession>X7FAC1</accession>
<sequence>MFDQSEILDATQTVEWIPALRAYARTLVRNDADADDLVQETLTKAIRNREKFKAGTNLRAWLFAIMRNTFYNNIKRSRREVTGSADCVSGTVSSPATQEWSLRGREMLAAIDRLPTHYREMLILVVMLGETYERAAEICGCTMGTVKSRVNRARNMVARELDREVPPAPAEAAAPAEPPRRAVRATARSGRRAADASAQKPRRSGPRGS</sequence>
<dbReference type="InterPro" id="IPR036388">
    <property type="entry name" value="WH-like_DNA-bd_sf"/>
</dbReference>
<dbReference type="OrthoDB" id="9803470at2"/>
<dbReference type="SUPFAM" id="SSF88659">
    <property type="entry name" value="Sigma3 and sigma4 domains of RNA polymerase sigma factors"/>
    <property type="match status" value="1"/>
</dbReference>
<comment type="caution">
    <text evidence="8">The sequence shown here is derived from an EMBL/GenBank/DDBJ whole genome shotgun (WGS) entry which is preliminary data.</text>
</comment>
<dbReference type="InterPro" id="IPR014284">
    <property type="entry name" value="RNA_pol_sigma-70_dom"/>
</dbReference>
<feature type="domain" description="RNA polymerase sigma factor 70 region 4 type 2" evidence="7">
    <location>
        <begin position="106"/>
        <end position="155"/>
    </location>
</feature>
<dbReference type="EMBL" id="JAME01000013">
    <property type="protein sequence ID" value="ETX29026.1"/>
    <property type="molecule type" value="Genomic_DNA"/>
</dbReference>
<keyword evidence="3" id="KW-0731">Sigma factor</keyword>
<keyword evidence="2" id="KW-0805">Transcription regulation</keyword>
<feature type="region of interest" description="Disordered" evidence="5">
    <location>
        <begin position="161"/>
        <end position="209"/>
    </location>
</feature>
<evidence type="ECO:0000313" key="9">
    <source>
        <dbReference type="Proteomes" id="UP000023430"/>
    </source>
</evidence>
<feature type="compositionally biased region" description="Basic residues" evidence="5">
    <location>
        <begin position="200"/>
        <end position="209"/>
    </location>
</feature>
<evidence type="ECO:0000256" key="1">
    <source>
        <dbReference type="ARBA" id="ARBA00010641"/>
    </source>
</evidence>
<dbReference type="InterPro" id="IPR013249">
    <property type="entry name" value="RNA_pol_sigma70_r4_t2"/>
</dbReference>
<dbReference type="NCBIfam" id="TIGR02937">
    <property type="entry name" value="sigma70-ECF"/>
    <property type="match status" value="1"/>
</dbReference>
<evidence type="ECO:0000313" key="8">
    <source>
        <dbReference type="EMBL" id="ETX29026.1"/>
    </source>
</evidence>
<evidence type="ECO:0000256" key="4">
    <source>
        <dbReference type="ARBA" id="ARBA00023163"/>
    </source>
</evidence>
<dbReference type="GO" id="GO:0003677">
    <property type="term" value="F:DNA binding"/>
    <property type="evidence" value="ECO:0007669"/>
    <property type="project" value="InterPro"/>
</dbReference>
<dbReference type="PANTHER" id="PTHR43133:SF25">
    <property type="entry name" value="RNA POLYMERASE SIGMA FACTOR RFAY-RELATED"/>
    <property type="match status" value="1"/>
</dbReference>
<evidence type="ECO:0000256" key="5">
    <source>
        <dbReference type="SAM" id="MobiDB-lite"/>
    </source>
</evidence>
<dbReference type="GO" id="GO:0016987">
    <property type="term" value="F:sigma factor activity"/>
    <property type="evidence" value="ECO:0007669"/>
    <property type="project" value="UniProtKB-KW"/>
</dbReference>
<evidence type="ECO:0000259" key="7">
    <source>
        <dbReference type="Pfam" id="PF08281"/>
    </source>
</evidence>
<dbReference type="InterPro" id="IPR013324">
    <property type="entry name" value="RNA_pol_sigma_r3/r4-like"/>
</dbReference>
<name>X7FAC1_9RHOB</name>
<dbReference type="PANTHER" id="PTHR43133">
    <property type="entry name" value="RNA POLYMERASE ECF-TYPE SIGMA FACTO"/>
    <property type="match status" value="1"/>
</dbReference>
<reference evidence="8 9" key="1">
    <citation type="submission" date="2014-01" db="EMBL/GenBank/DDBJ databases">
        <title>Roseivivax isoporae LMG 25204 Genome Sequencing.</title>
        <authorList>
            <person name="Lai Q."/>
            <person name="Li G."/>
            <person name="Shao Z."/>
        </authorList>
    </citation>
    <scope>NUCLEOTIDE SEQUENCE [LARGE SCALE GENOMIC DNA]</scope>
    <source>
        <strain evidence="8 9">LMG 25204</strain>
    </source>
</reference>
<dbReference type="InterPro" id="IPR007627">
    <property type="entry name" value="RNA_pol_sigma70_r2"/>
</dbReference>
<organism evidence="8 9">
    <name type="scientific">Roseivivax isoporae LMG 25204</name>
    <dbReference type="NCBI Taxonomy" id="1449351"/>
    <lineage>
        <taxon>Bacteria</taxon>
        <taxon>Pseudomonadati</taxon>
        <taxon>Pseudomonadota</taxon>
        <taxon>Alphaproteobacteria</taxon>
        <taxon>Rhodobacterales</taxon>
        <taxon>Roseobacteraceae</taxon>
        <taxon>Roseivivax</taxon>
    </lineage>
</organism>
<proteinExistence type="inferred from homology"/>
<dbReference type="eggNOG" id="COG1595">
    <property type="taxonomic scope" value="Bacteria"/>
</dbReference>
<dbReference type="Pfam" id="PF08281">
    <property type="entry name" value="Sigma70_r4_2"/>
    <property type="match status" value="1"/>
</dbReference>
<dbReference type="AlphaFoldDB" id="X7FAC1"/>
<dbReference type="Pfam" id="PF04542">
    <property type="entry name" value="Sigma70_r2"/>
    <property type="match status" value="1"/>
</dbReference>
<dbReference type="STRING" id="1449351.RISW2_03535"/>
<gene>
    <name evidence="8" type="ORF">RISW2_03535</name>
</gene>
<dbReference type="Proteomes" id="UP000023430">
    <property type="component" value="Unassembled WGS sequence"/>
</dbReference>
<evidence type="ECO:0000259" key="6">
    <source>
        <dbReference type="Pfam" id="PF04542"/>
    </source>
</evidence>
<dbReference type="GO" id="GO:0006352">
    <property type="term" value="P:DNA-templated transcription initiation"/>
    <property type="evidence" value="ECO:0007669"/>
    <property type="project" value="InterPro"/>
</dbReference>
<dbReference type="Gene3D" id="1.10.1740.10">
    <property type="match status" value="1"/>
</dbReference>